<feature type="compositionally biased region" description="Polar residues" evidence="1">
    <location>
        <begin position="61"/>
        <end position="75"/>
    </location>
</feature>
<evidence type="ECO:0000313" key="4">
    <source>
        <dbReference type="EnsemblProtists" id="EKX42570"/>
    </source>
</evidence>
<reference evidence="5" key="2">
    <citation type="submission" date="2012-11" db="EMBL/GenBank/DDBJ databases">
        <authorList>
            <person name="Kuo A."/>
            <person name="Curtis B.A."/>
            <person name="Tanifuji G."/>
            <person name="Burki F."/>
            <person name="Gruber A."/>
            <person name="Irimia M."/>
            <person name="Maruyama S."/>
            <person name="Arias M.C."/>
            <person name="Ball S.G."/>
            <person name="Gile G.H."/>
            <person name="Hirakawa Y."/>
            <person name="Hopkins J.F."/>
            <person name="Rensing S.A."/>
            <person name="Schmutz J."/>
            <person name="Symeonidi A."/>
            <person name="Elias M."/>
            <person name="Eveleigh R.J."/>
            <person name="Herman E.K."/>
            <person name="Klute M.J."/>
            <person name="Nakayama T."/>
            <person name="Obornik M."/>
            <person name="Reyes-Prieto A."/>
            <person name="Armbrust E.V."/>
            <person name="Aves S.J."/>
            <person name="Beiko R.G."/>
            <person name="Coutinho P."/>
            <person name="Dacks J.B."/>
            <person name="Durnford D.G."/>
            <person name="Fast N.M."/>
            <person name="Green B.R."/>
            <person name="Grisdale C."/>
            <person name="Hempe F."/>
            <person name="Henrissat B."/>
            <person name="Hoppner M.P."/>
            <person name="Ishida K.-I."/>
            <person name="Kim E."/>
            <person name="Koreny L."/>
            <person name="Kroth P.G."/>
            <person name="Liu Y."/>
            <person name="Malik S.-B."/>
            <person name="Maier U.G."/>
            <person name="McRose D."/>
            <person name="Mock T."/>
            <person name="Neilson J.A."/>
            <person name="Onodera N.T."/>
            <person name="Poole A.M."/>
            <person name="Pritham E.J."/>
            <person name="Richards T.A."/>
            <person name="Rocap G."/>
            <person name="Roy S.W."/>
            <person name="Sarai C."/>
            <person name="Schaack S."/>
            <person name="Shirato S."/>
            <person name="Slamovits C.H."/>
            <person name="Spencer D.F."/>
            <person name="Suzuki S."/>
            <person name="Worden A.Z."/>
            <person name="Zauner S."/>
            <person name="Barry K."/>
            <person name="Bell C."/>
            <person name="Bharti A.K."/>
            <person name="Crow J.A."/>
            <person name="Grimwood J."/>
            <person name="Kramer R."/>
            <person name="Lindquist E."/>
            <person name="Lucas S."/>
            <person name="Salamov A."/>
            <person name="McFadden G.I."/>
            <person name="Lane C.E."/>
            <person name="Keeling P.J."/>
            <person name="Gray M.W."/>
            <person name="Grigoriev I.V."/>
            <person name="Archibald J.M."/>
        </authorList>
    </citation>
    <scope>NUCLEOTIDE SEQUENCE</scope>
    <source>
        <strain evidence="5">CCMP2712</strain>
    </source>
</reference>
<dbReference type="Proteomes" id="UP000011087">
    <property type="component" value="Unassembled WGS sequence"/>
</dbReference>
<evidence type="ECO:0000313" key="5">
    <source>
        <dbReference type="Proteomes" id="UP000011087"/>
    </source>
</evidence>
<dbReference type="KEGG" id="gtt:GUITHDRAFT_141229"/>
<dbReference type="Pfam" id="PF00168">
    <property type="entry name" value="C2"/>
    <property type="match status" value="1"/>
</dbReference>
<dbReference type="CDD" id="cd00030">
    <property type="entry name" value="C2"/>
    <property type="match status" value="1"/>
</dbReference>
<keyword evidence="5" id="KW-1185">Reference proteome</keyword>
<dbReference type="HOGENOM" id="CLU_763855_0_0_1"/>
<dbReference type="RefSeq" id="XP_005829550.1">
    <property type="nucleotide sequence ID" value="XM_005829493.1"/>
</dbReference>
<dbReference type="InterPro" id="IPR000008">
    <property type="entry name" value="C2_dom"/>
</dbReference>
<sequence length="363" mass="39833">MWTLSGVVGGCRGLEGMGSMAGEERMAGDLPCLPEPISDRSLKESSGPFDDDGEVCPHAMSSATESQRPAASLGSSPPELVRSGMQLKAWFPLVVVQGEENLRKGKFAPQVHLCLRMSRARDEPGSDPAVARHRDIPAVAAVDREERLTQQSDVAIPRHRRSIDKRESAVRVQVHRLVTIDHSMPGSQRSEVSPITTQPPPGFVDVTILQVKNIPVKNTLDLGGMLSGFMGSVFGDYYVECRVGDSRLRTAAASNTLNPSFHHTLRLPVTHALPIKLQLFSTLSGDELIGEAIIAGCFREGKRSKASHRVLLRTIYNGLDAKALRNARQIQEEYDKQIQEFQRLKQEYACNPSQNLAATDFGM</sequence>
<dbReference type="GeneID" id="17299099"/>
<reference evidence="4" key="3">
    <citation type="submission" date="2015-06" db="UniProtKB">
        <authorList>
            <consortium name="EnsemblProtists"/>
        </authorList>
    </citation>
    <scope>IDENTIFICATION</scope>
</reference>
<dbReference type="EnsemblProtists" id="EKX42570">
    <property type="protein sequence ID" value="EKX42570"/>
    <property type="gene ID" value="GUITHDRAFT_141229"/>
</dbReference>
<feature type="region of interest" description="Disordered" evidence="1">
    <location>
        <begin position="26"/>
        <end position="79"/>
    </location>
</feature>
<evidence type="ECO:0000256" key="1">
    <source>
        <dbReference type="SAM" id="MobiDB-lite"/>
    </source>
</evidence>
<proteinExistence type="predicted"/>
<protein>
    <recommendedName>
        <fullName evidence="2">C2 domain-containing protein</fullName>
    </recommendedName>
</protein>
<reference evidence="3 5" key="1">
    <citation type="journal article" date="2012" name="Nature">
        <title>Algal genomes reveal evolutionary mosaicism and the fate of nucleomorphs.</title>
        <authorList>
            <consortium name="DOE Joint Genome Institute"/>
            <person name="Curtis B.A."/>
            <person name="Tanifuji G."/>
            <person name="Burki F."/>
            <person name="Gruber A."/>
            <person name="Irimia M."/>
            <person name="Maruyama S."/>
            <person name="Arias M.C."/>
            <person name="Ball S.G."/>
            <person name="Gile G.H."/>
            <person name="Hirakawa Y."/>
            <person name="Hopkins J.F."/>
            <person name="Kuo A."/>
            <person name="Rensing S.A."/>
            <person name="Schmutz J."/>
            <person name="Symeonidi A."/>
            <person name="Elias M."/>
            <person name="Eveleigh R.J."/>
            <person name="Herman E.K."/>
            <person name="Klute M.J."/>
            <person name="Nakayama T."/>
            <person name="Obornik M."/>
            <person name="Reyes-Prieto A."/>
            <person name="Armbrust E.V."/>
            <person name="Aves S.J."/>
            <person name="Beiko R.G."/>
            <person name="Coutinho P."/>
            <person name="Dacks J.B."/>
            <person name="Durnford D.G."/>
            <person name="Fast N.M."/>
            <person name="Green B.R."/>
            <person name="Grisdale C.J."/>
            <person name="Hempel F."/>
            <person name="Henrissat B."/>
            <person name="Hoppner M.P."/>
            <person name="Ishida K."/>
            <person name="Kim E."/>
            <person name="Koreny L."/>
            <person name="Kroth P.G."/>
            <person name="Liu Y."/>
            <person name="Malik S.B."/>
            <person name="Maier U.G."/>
            <person name="McRose D."/>
            <person name="Mock T."/>
            <person name="Neilson J.A."/>
            <person name="Onodera N.T."/>
            <person name="Poole A.M."/>
            <person name="Pritham E.J."/>
            <person name="Richards T.A."/>
            <person name="Rocap G."/>
            <person name="Roy S.W."/>
            <person name="Sarai C."/>
            <person name="Schaack S."/>
            <person name="Shirato S."/>
            <person name="Slamovits C.H."/>
            <person name="Spencer D.F."/>
            <person name="Suzuki S."/>
            <person name="Worden A.Z."/>
            <person name="Zauner S."/>
            <person name="Barry K."/>
            <person name="Bell C."/>
            <person name="Bharti A.K."/>
            <person name="Crow J.A."/>
            <person name="Grimwood J."/>
            <person name="Kramer R."/>
            <person name="Lindquist E."/>
            <person name="Lucas S."/>
            <person name="Salamov A."/>
            <person name="McFadden G.I."/>
            <person name="Lane C.E."/>
            <person name="Keeling P.J."/>
            <person name="Gray M.W."/>
            <person name="Grigoriev I.V."/>
            <person name="Archibald J.M."/>
        </authorList>
    </citation>
    <scope>NUCLEOTIDE SEQUENCE</scope>
    <source>
        <strain evidence="3 5">CCMP2712</strain>
    </source>
</reference>
<feature type="domain" description="C2" evidence="2">
    <location>
        <begin position="183"/>
        <end position="311"/>
    </location>
</feature>
<dbReference type="AlphaFoldDB" id="L1J399"/>
<evidence type="ECO:0000259" key="2">
    <source>
        <dbReference type="PROSITE" id="PS50004"/>
    </source>
</evidence>
<organism evidence="3">
    <name type="scientific">Guillardia theta (strain CCMP2712)</name>
    <name type="common">Cryptophyte</name>
    <dbReference type="NCBI Taxonomy" id="905079"/>
    <lineage>
        <taxon>Eukaryota</taxon>
        <taxon>Cryptophyceae</taxon>
        <taxon>Pyrenomonadales</taxon>
        <taxon>Geminigeraceae</taxon>
        <taxon>Guillardia</taxon>
    </lineage>
</organism>
<accession>L1J399</accession>
<evidence type="ECO:0000313" key="3">
    <source>
        <dbReference type="EMBL" id="EKX42570.1"/>
    </source>
</evidence>
<gene>
    <name evidence="3" type="ORF">GUITHDRAFT_141229</name>
</gene>
<name>L1J399_GUITC</name>
<dbReference type="InterPro" id="IPR035892">
    <property type="entry name" value="C2_domain_sf"/>
</dbReference>
<dbReference type="PROSITE" id="PS50004">
    <property type="entry name" value="C2"/>
    <property type="match status" value="1"/>
</dbReference>
<dbReference type="SMART" id="SM00239">
    <property type="entry name" value="C2"/>
    <property type="match status" value="1"/>
</dbReference>
<dbReference type="PaxDb" id="55529-EKX42570"/>
<dbReference type="Gene3D" id="2.60.40.150">
    <property type="entry name" value="C2 domain"/>
    <property type="match status" value="1"/>
</dbReference>
<dbReference type="SUPFAM" id="SSF49562">
    <property type="entry name" value="C2 domain (Calcium/lipid-binding domain, CaLB)"/>
    <property type="match status" value="1"/>
</dbReference>
<dbReference type="EMBL" id="JH993016">
    <property type="protein sequence ID" value="EKX42570.1"/>
    <property type="molecule type" value="Genomic_DNA"/>
</dbReference>